<organism evidence="4">
    <name type="scientific">mine drainage metagenome</name>
    <dbReference type="NCBI Taxonomy" id="410659"/>
    <lineage>
        <taxon>unclassified sequences</taxon>
        <taxon>metagenomes</taxon>
        <taxon>ecological metagenomes</taxon>
    </lineage>
</organism>
<feature type="domain" description="Transposase IS204/IS1001/IS1096/IS1165 zinc-finger" evidence="3">
    <location>
        <begin position="43"/>
        <end position="87"/>
    </location>
</feature>
<dbReference type="PANTHER" id="PTHR33498:SF1">
    <property type="entry name" value="TRANSPOSASE FOR INSERTION SEQUENCE ELEMENT IS1557"/>
    <property type="match status" value="1"/>
</dbReference>
<dbReference type="InterPro" id="IPR032877">
    <property type="entry name" value="Transposase_HTH"/>
</dbReference>
<dbReference type="AlphaFoldDB" id="A0A1J5PGS1"/>
<dbReference type="NCBIfam" id="NF033550">
    <property type="entry name" value="transpos_ISL3"/>
    <property type="match status" value="1"/>
</dbReference>
<accession>A0A1J5PGS1</accession>
<dbReference type="EMBL" id="MLJW01006372">
    <property type="protein sequence ID" value="OIQ66772.1"/>
    <property type="molecule type" value="Genomic_DNA"/>
</dbReference>
<sequence length="416" mass="47876">MESKELYRHLLGINEPWTVERVDLDMTQGRVDVYVGHTKGVRFACPECRQEHPVYDHSAERVWRHLDSCQFMTYLHASPPRVSCSEHGVRQARLPWADEGSRFTHLFEALAVNVLLAANIERAAGLLRISWDQAWHLMERAVLRGRAAKGDALPKQIGVDEKAIAKGHQYMTLVCDLDRATVEYVGEGRREESLAAYFKAFGTERCAGIEAISLDMWPAFINACRENVLEADDKMVFDRFHIMRHIVEAVDKVRKQEHKALMNEGNNTLVNSKYLWLTNPSNMTDLAKARFKELQSSELATGRAWALKEVLRELWNYTSAAWALKFWKRWYFWATHSRLQPMIDAAKLIARHLPNVLTYFKHRITNAVAEGLNSKIATVQKRACGFRNRDHFKIAIYFHCGGLDLYPAQVTHGKVR</sequence>
<dbReference type="Pfam" id="PF14690">
    <property type="entry name" value="Zn_ribbon_ISL3"/>
    <property type="match status" value="1"/>
</dbReference>
<dbReference type="InterPro" id="IPR029261">
    <property type="entry name" value="Transposase_Znf"/>
</dbReference>
<reference evidence="4" key="1">
    <citation type="submission" date="2016-10" db="EMBL/GenBank/DDBJ databases">
        <title>Sequence of Gallionella enrichment culture.</title>
        <authorList>
            <person name="Poehlein A."/>
            <person name="Muehling M."/>
            <person name="Daniel R."/>
        </authorList>
    </citation>
    <scope>NUCLEOTIDE SEQUENCE</scope>
</reference>
<feature type="domain" description="Transposase IS204/IS1001/IS1096/IS1165 DDE" evidence="1">
    <location>
        <begin position="157"/>
        <end position="396"/>
    </location>
</feature>
<evidence type="ECO:0000313" key="4">
    <source>
        <dbReference type="EMBL" id="OIQ66772.1"/>
    </source>
</evidence>
<dbReference type="InterPro" id="IPR047951">
    <property type="entry name" value="Transpos_ISL3"/>
</dbReference>
<evidence type="ECO:0000259" key="1">
    <source>
        <dbReference type="Pfam" id="PF01610"/>
    </source>
</evidence>
<evidence type="ECO:0000259" key="2">
    <source>
        <dbReference type="Pfam" id="PF13542"/>
    </source>
</evidence>
<name>A0A1J5PGS1_9ZZZZ</name>
<dbReference type="PANTHER" id="PTHR33498">
    <property type="entry name" value="TRANSPOSASE FOR INSERTION SEQUENCE ELEMENT IS1557"/>
    <property type="match status" value="1"/>
</dbReference>
<dbReference type="InterPro" id="IPR002560">
    <property type="entry name" value="Transposase_DDE"/>
</dbReference>
<evidence type="ECO:0000259" key="3">
    <source>
        <dbReference type="Pfam" id="PF14690"/>
    </source>
</evidence>
<proteinExistence type="predicted"/>
<dbReference type="Pfam" id="PF01610">
    <property type="entry name" value="DDE_Tnp_ISL3"/>
    <property type="match status" value="1"/>
</dbReference>
<feature type="domain" description="Transposase IS204/IS1001/IS1096/IS1165 helix-turn-helix" evidence="2">
    <location>
        <begin position="93"/>
        <end position="142"/>
    </location>
</feature>
<protein>
    <submittedName>
        <fullName evidence="4">Transposase</fullName>
    </submittedName>
</protein>
<comment type="caution">
    <text evidence="4">The sequence shown here is derived from an EMBL/GenBank/DDBJ whole genome shotgun (WGS) entry which is preliminary data.</text>
</comment>
<dbReference type="Pfam" id="PF13542">
    <property type="entry name" value="HTH_Tnp_ISL3"/>
    <property type="match status" value="1"/>
</dbReference>
<gene>
    <name evidence="4" type="ORF">GALL_516560</name>
</gene>